<organism evidence="3 4">
    <name type="scientific">Alsobacter metallidurans</name>
    <dbReference type="NCBI Taxonomy" id="340221"/>
    <lineage>
        <taxon>Bacteria</taxon>
        <taxon>Pseudomonadati</taxon>
        <taxon>Pseudomonadota</taxon>
        <taxon>Alphaproteobacteria</taxon>
        <taxon>Hyphomicrobiales</taxon>
        <taxon>Alsobacteraceae</taxon>
        <taxon>Alsobacter</taxon>
    </lineage>
</organism>
<dbReference type="RefSeq" id="WP_188519181.1">
    <property type="nucleotide sequence ID" value="NZ_BMES01000002.1"/>
</dbReference>
<evidence type="ECO:0000313" key="4">
    <source>
        <dbReference type="Proteomes" id="UP000603912"/>
    </source>
</evidence>
<name>A0A917IB37_9HYPH</name>
<feature type="chain" id="PRO_5037172273" evidence="2">
    <location>
        <begin position="20"/>
        <end position="197"/>
    </location>
</feature>
<feature type="compositionally biased region" description="Basic and acidic residues" evidence="1">
    <location>
        <begin position="60"/>
        <end position="88"/>
    </location>
</feature>
<comment type="caution">
    <text evidence="3">The sequence shown here is derived from an EMBL/GenBank/DDBJ whole genome shotgun (WGS) entry which is preliminary data.</text>
</comment>
<keyword evidence="2" id="KW-0732">Signal</keyword>
<dbReference type="Proteomes" id="UP000603912">
    <property type="component" value="Unassembled WGS sequence"/>
</dbReference>
<sequence>MRMIILASALACLPMAAQAQSDGRDWDRRGDWMQQSGSRGDWRGQSNQGRYDDQDDDEHDQSHDNRSAWRDGGERRGNDMRGQGRADGGRGMMQGGMMHGDMMQGDMGRMHGEMMRRMGGASFMLRAGDVRLAVRCNPSESMKACVDAATSLMDQAKTLTSSGSRSRSSGSSDSTSPSTGGAVGPGSTAPGAAPKTP</sequence>
<feature type="compositionally biased region" description="Low complexity" evidence="1">
    <location>
        <begin position="158"/>
        <end position="180"/>
    </location>
</feature>
<feature type="compositionally biased region" description="Polar residues" evidence="1">
    <location>
        <begin position="33"/>
        <end position="49"/>
    </location>
</feature>
<feature type="region of interest" description="Disordered" evidence="1">
    <location>
        <begin position="20"/>
        <end position="96"/>
    </location>
</feature>
<proteinExistence type="predicted"/>
<evidence type="ECO:0000313" key="3">
    <source>
        <dbReference type="EMBL" id="GGH28169.1"/>
    </source>
</evidence>
<reference evidence="3" key="1">
    <citation type="journal article" date="2014" name="Int. J. Syst. Evol. Microbiol.">
        <title>Complete genome sequence of Corynebacterium casei LMG S-19264T (=DSM 44701T), isolated from a smear-ripened cheese.</title>
        <authorList>
            <consortium name="US DOE Joint Genome Institute (JGI-PGF)"/>
            <person name="Walter F."/>
            <person name="Albersmeier A."/>
            <person name="Kalinowski J."/>
            <person name="Ruckert C."/>
        </authorList>
    </citation>
    <scope>NUCLEOTIDE SEQUENCE</scope>
    <source>
        <strain evidence="3">CGMCC 1.12214</strain>
    </source>
</reference>
<keyword evidence="4" id="KW-1185">Reference proteome</keyword>
<evidence type="ECO:0000256" key="1">
    <source>
        <dbReference type="SAM" id="MobiDB-lite"/>
    </source>
</evidence>
<feature type="region of interest" description="Disordered" evidence="1">
    <location>
        <begin position="156"/>
        <end position="197"/>
    </location>
</feature>
<feature type="compositionally biased region" description="Basic and acidic residues" evidence="1">
    <location>
        <begin position="22"/>
        <end position="31"/>
    </location>
</feature>
<evidence type="ECO:0000256" key="2">
    <source>
        <dbReference type="SAM" id="SignalP"/>
    </source>
</evidence>
<reference evidence="3" key="2">
    <citation type="submission" date="2020-09" db="EMBL/GenBank/DDBJ databases">
        <authorList>
            <person name="Sun Q."/>
            <person name="Zhou Y."/>
        </authorList>
    </citation>
    <scope>NUCLEOTIDE SEQUENCE</scope>
    <source>
        <strain evidence="3">CGMCC 1.12214</strain>
    </source>
</reference>
<protein>
    <submittedName>
        <fullName evidence="3">Uncharacterized protein</fullName>
    </submittedName>
</protein>
<gene>
    <name evidence="3" type="ORF">GCM10007036_37220</name>
</gene>
<dbReference type="EMBL" id="BMES01000002">
    <property type="protein sequence ID" value="GGH28169.1"/>
    <property type="molecule type" value="Genomic_DNA"/>
</dbReference>
<accession>A0A917IB37</accession>
<feature type="signal peptide" evidence="2">
    <location>
        <begin position="1"/>
        <end position="19"/>
    </location>
</feature>
<dbReference type="AlphaFoldDB" id="A0A917IB37"/>